<dbReference type="PROSITE" id="PS51864">
    <property type="entry name" value="ASTACIN"/>
    <property type="match status" value="1"/>
</dbReference>
<evidence type="ECO:0000256" key="7">
    <source>
        <dbReference type="RuleBase" id="RU361183"/>
    </source>
</evidence>
<feature type="transmembrane region" description="Helical" evidence="8">
    <location>
        <begin position="244"/>
        <end position="265"/>
    </location>
</feature>
<dbReference type="SUPFAM" id="SSF55486">
    <property type="entry name" value="Metalloproteases ('zincins'), catalytic domain"/>
    <property type="match status" value="1"/>
</dbReference>
<feature type="transmembrane region" description="Helical" evidence="8">
    <location>
        <begin position="142"/>
        <end position="160"/>
    </location>
</feature>
<accession>A0AA39GVK6</accession>
<keyword evidence="2 8" id="KW-0812">Transmembrane</keyword>
<comment type="caution">
    <text evidence="10">The sequence shown here is derived from an EMBL/GenBank/DDBJ whole genome shotgun (WGS) entry which is preliminary data.</text>
</comment>
<evidence type="ECO:0000256" key="8">
    <source>
        <dbReference type="SAM" id="Phobius"/>
    </source>
</evidence>
<dbReference type="EC" id="3.4.24.-" evidence="7"/>
<keyword evidence="6 7" id="KW-0645">Protease</keyword>
<feature type="binding site" evidence="6">
    <location>
        <position position="536"/>
    </location>
    <ligand>
        <name>Zn(2+)</name>
        <dbReference type="ChEBI" id="CHEBI:29105"/>
        <note>catalytic</note>
    </ligand>
</feature>
<keyword evidence="6 7" id="KW-0482">Metalloprotease</keyword>
<keyword evidence="6 7" id="KW-0378">Hydrolase</keyword>
<dbReference type="Pfam" id="PF01400">
    <property type="entry name" value="Astacin"/>
    <property type="match status" value="1"/>
</dbReference>
<dbReference type="GO" id="GO:0006508">
    <property type="term" value="P:proteolysis"/>
    <property type="evidence" value="ECO:0007669"/>
    <property type="project" value="UniProtKB-KW"/>
</dbReference>
<feature type="binding site" evidence="6">
    <location>
        <position position="526"/>
    </location>
    <ligand>
        <name>Zn(2+)</name>
        <dbReference type="ChEBI" id="CHEBI:29105"/>
        <note>catalytic</note>
    </ligand>
</feature>
<feature type="active site" evidence="6">
    <location>
        <position position="527"/>
    </location>
</feature>
<evidence type="ECO:0000256" key="6">
    <source>
        <dbReference type="PROSITE-ProRule" id="PRU01211"/>
    </source>
</evidence>
<dbReference type="GO" id="GO:0016020">
    <property type="term" value="C:membrane"/>
    <property type="evidence" value="ECO:0007669"/>
    <property type="project" value="UniProtKB-SubCell"/>
</dbReference>
<dbReference type="PANTHER" id="PTHR10127:SF798">
    <property type="entry name" value="ZINC METALLOPROTEINASE NAS-1"/>
    <property type="match status" value="1"/>
</dbReference>
<evidence type="ECO:0000256" key="3">
    <source>
        <dbReference type="ARBA" id="ARBA00022989"/>
    </source>
</evidence>
<evidence type="ECO:0000256" key="1">
    <source>
        <dbReference type="ARBA" id="ARBA00004141"/>
    </source>
</evidence>
<dbReference type="PRINTS" id="PR00480">
    <property type="entry name" value="ASTACIN"/>
</dbReference>
<feature type="transmembrane region" description="Helical" evidence="8">
    <location>
        <begin position="196"/>
        <end position="215"/>
    </location>
</feature>
<dbReference type="InterPro" id="IPR006026">
    <property type="entry name" value="Peptidase_Metallo"/>
</dbReference>
<dbReference type="EMBL" id="JAUCMV010000005">
    <property type="protein sequence ID" value="KAK0394380.1"/>
    <property type="molecule type" value="Genomic_DNA"/>
</dbReference>
<dbReference type="GO" id="GO:0008270">
    <property type="term" value="F:zinc ion binding"/>
    <property type="evidence" value="ECO:0007669"/>
    <property type="project" value="UniProtKB-UniRule"/>
</dbReference>
<dbReference type="InterPro" id="IPR019408">
    <property type="entry name" value="7TM_GPCR_serpentine_rcpt_Srab"/>
</dbReference>
<evidence type="ECO:0000259" key="9">
    <source>
        <dbReference type="PROSITE" id="PS51864"/>
    </source>
</evidence>
<comment type="cofactor">
    <cofactor evidence="6 7">
        <name>Zn(2+)</name>
        <dbReference type="ChEBI" id="CHEBI:29105"/>
    </cofactor>
    <text evidence="6 7">Binds 1 zinc ion per subunit.</text>
</comment>
<gene>
    <name evidence="10" type="ORF">QR680_000709</name>
</gene>
<dbReference type="InterPro" id="IPR024079">
    <property type="entry name" value="MetalloPept_cat_dom_sf"/>
</dbReference>
<protein>
    <recommendedName>
        <fullName evidence="7">Metalloendopeptidase</fullName>
        <ecNumber evidence="7">3.4.24.-</ecNumber>
    </recommendedName>
</protein>
<name>A0AA39GVK6_9BILA</name>
<evidence type="ECO:0000313" key="10">
    <source>
        <dbReference type="EMBL" id="KAK0394380.1"/>
    </source>
</evidence>
<dbReference type="Proteomes" id="UP001175271">
    <property type="component" value="Unassembled WGS sequence"/>
</dbReference>
<keyword evidence="6 7" id="KW-0479">Metal-binding</keyword>
<feature type="binding site" evidence="6">
    <location>
        <position position="530"/>
    </location>
    <ligand>
        <name>Zn(2+)</name>
        <dbReference type="ChEBI" id="CHEBI:29105"/>
        <note>catalytic</note>
    </ligand>
</feature>
<evidence type="ECO:0000256" key="2">
    <source>
        <dbReference type="ARBA" id="ARBA00022692"/>
    </source>
</evidence>
<sequence>MNESVCELAYEVNNNAWIILVWSIVVFLNTTGILATIHVTRLLLCTQVEVFHINLRIMFSNLSLGLILRSAFTLFRAMQQIVLAITWQDKCDFVQDVYKCSVQSRINLTPFNSVIYTYLAVALERSFATLTYRNYEKRRNEIISLALAVATVTLWIHPVVELVNTINRPVKGQREREYCSALTAQPVVLSQVFNNQIIICLICLIIFAGIWRFCVKKSRLTLSTQHHNLSSRFQLAENIRASKIILPNAILFSIITLLNILFMFLLEISKQSHSIREFAIFKETMSLTVPVYINVYAWIFIIRCPQFAKRTYVVRRFPQLTKQSPQAEIKGPNHHFSMLTGENQLLEAARPGAHSLDEALGREKRILEARKRTVATTAMFLLSSSWLLFVLACAEAQEFLTQQDFYNAQFVDTSKHVRTSLNDVRFHRKRYRRGSVVALEMDKWPSGRIPYLLSAAYSSEQRAVLARAIAAYNSKTCIRFVPKQPQDRDYVMISKLEGCYADFARVGGRQQVSLADECVDYATVIHELMHVIGFIHEHQRDDRDAYVNIIWANIIDGANTDFDKLISTGLSHYGEAYDYFSIMHYERNEGSKNGGNTIEAKQFGYTQLMGKSSDFTNSDLNRINKAYKCYGYLSGTSGNFPTSNAQNFGWFGRSKK</sequence>
<evidence type="ECO:0000256" key="5">
    <source>
        <dbReference type="ARBA" id="ARBA00023157"/>
    </source>
</evidence>
<keyword evidence="4 8" id="KW-0472">Membrane</keyword>
<feature type="transmembrane region" description="Helical" evidence="8">
    <location>
        <begin position="285"/>
        <end position="302"/>
    </location>
</feature>
<feature type="transmembrane region" description="Helical" evidence="8">
    <location>
        <begin position="374"/>
        <end position="392"/>
    </location>
</feature>
<dbReference type="InterPro" id="IPR001506">
    <property type="entry name" value="Peptidase_M12A"/>
</dbReference>
<dbReference type="AlphaFoldDB" id="A0AA39GVK6"/>
<evidence type="ECO:0000313" key="11">
    <source>
        <dbReference type="Proteomes" id="UP001175271"/>
    </source>
</evidence>
<dbReference type="GO" id="GO:0004222">
    <property type="term" value="F:metalloendopeptidase activity"/>
    <property type="evidence" value="ECO:0007669"/>
    <property type="project" value="UniProtKB-UniRule"/>
</dbReference>
<organism evidence="10 11">
    <name type="scientific">Steinernema hermaphroditum</name>
    <dbReference type="NCBI Taxonomy" id="289476"/>
    <lineage>
        <taxon>Eukaryota</taxon>
        <taxon>Metazoa</taxon>
        <taxon>Ecdysozoa</taxon>
        <taxon>Nematoda</taxon>
        <taxon>Chromadorea</taxon>
        <taxon>Rhabditida</taxon>
        <taxon>Tylenchina</taxon>
        <taxon>Panagrolaimomorpha</taxon>
        <taxon>Strongyloidoidea</taxon>
        <taxon>Steinernematidae</taxon>
        <taxon>Steinernema</taxon>
    </lineage>
</organism>
<dbReference type="SMART" id="SM00235">
    <property type="entry name" value="ZnMc"/>
    <property type="match status" value="1"/>
</dbReference>
<comment type="caution">
    <text evidence="6">Lacks conserved residue(s) required for the propagation of feature annotation.</text>
</comment>
<keyword evidence="11" id="KW-1185">Reference proteome</keyword>
<dbReference type="CDD" id="cd04280">
    <property type="entry name" value="ZnMc_astacin_like"/>
    <property type="match status" value="1"/>
</dbReference>
<dbReference type="Gene3D" id="3.40.390.10">
    <property type="entry name" value="Collagenase (Catalytic Domain)"/>
    <property type="match status" value="1"/>
</dbReference>
<dbReference type="PANTHER" id="PTHR10127">
    <property type="entry name" value="DISCOIDIN, CUB, EGF, LAMININ , AND ZINC METALLOPROTEASE DOMAIN CONTAINING"/>
    <property type="match status" value="1"/>
</dbReference>
<reference evidence="10" key="1">
    <citation type="submission" date="2023-06" db="EMBL/GenBank/DDBJ databases">
        <title>Genomic analysis of the entomopathogenic nematode Steinernema hermaphroditum.</title>
        <authorList>
            <person name="Schwarz E.M."/>
            <person name="Heppert J.K."/>
            <person name="Baniya A."/>
            <person name="Schwartz H.T."/>
            <person name="Tan C.-H."/>
            <person name="Antoshechkin I."/>
            <person name="Sternberg P.W."/>
            <person name="Goodrich-Blair H."/>
            <person name="Dillman A.R."/>
        </authorList>
    </citation>
    <scope>NUCLEOTIDE SEQUENCE</scope>
    <source>
        <strain evidence="10">PS9179</strain>
        <tissue evidence="10">Whole animal</tissue>
    </source>
</reference>
<evidence type="ECO:0000256" key="4">
    <source>
        <dbReference type="ARBA" id="ARBA00023136"/>
    </source>
</evidence>
<dbReference type="InterPro" id="IPR034035">
    <property type="entry name" value="Astacin-like_dom"/>
</dbReference>
<keyword evidence="5" id="KW-1015">Disulfide bond</keyword>
<feature type="domain" description="Peptidase M12A" evidence="9">
    <location>
        <begin position="435"/>
        <end position="630"/>
    </location>
</feature>
<comment type="subcellular location">
    <subcellularLocation>
        <location evidence="1">Membrane</location>
        <topology evidence="1">Multi-pass membrane protein</topology>
    </subcellularLocation>
</comment>
<dbReference type="Pfam" id="PF10292">
    <property type="entry name" value="7TM_GPCR_Srab"/>
    <property type="match status" value="1"/>
</dbReference>
<keyword evidence="6 7" id="KW-0862">Zinc</keyword>
<keyword evidence="3 8" id="KW-1133">Transmembrane helix</keyword>
<proteinExistence type="predicted"/>
<feature type="transmembrane region" description="Helical" evidence="8">
    <location>
        <begin position="16"/>
        <end position="37"/>
    </location>
</feature>